<dbReference type="NCBIfam" id="TIGR00355">
    <property type="entry name" value="purH"/>
    <property type="match status" value="1"/>
</dbReference>
<dbReference type="SUPFAM" id="SSF52335">
    <property type="entry name" value="Methylglyoxal synthase-like"/>
    <property type="match status" value="1"/>
</dbReference>
<dbReference type="HAMAP" id="MF_00139">
    <property type="entry name" value="PurH"/>
    <property type="match status" value="1"/>
</dbReference>
<keyword evidence="4 8" id="KW-0808">Transferase</keyword>
<dbReference type="CDD" id="cd01421">
    <property type="entry name" value="IMPCH"/>
    <property type="match status" value="1"/>
</dbReference>
<dbReference type="RefSeq" id="WP_124933054.1">
    <property type="nucleotide sequence ID" value="NZ_RQZC01000002.1"/>
</dbReference>
<dbReference type="Gene3D" id="3.40.50.1380">
    <property type="entry name" value="Methylglyoxal synthase-like domain"/>
    <property type="match status" value="1"/>
</dbReference>
<dbReference type="InterPro" id="IPR016193">
    <property type="entry name" value="Cytidine_deaminase-like"/>
</dbReference>
<keyword evidence="12" id="KW-1185">Reference proteome</keyword>
<comment type="catalytic activity">
    <reaction evidence="8">
        <text>IMP + H2O = 5-formamido-1-(5-phospho-D-ribosyl)imidazole-4-carboxamide</text>
        <dbReference type="Rhea" id="RHEA:18445"/>
        <dbReference type="ChEBI" id="CHEBI:15377"/>
        <dbReference type="ChEBI" id="CHEBI:58053"/>
        <dbReference type="ChEBI" id="CHEBI:58467"/>
        <dbReference type="EC" id="3.5.4.10"/>
    </reaction>
</comment>
<dbReference type="EC" id="2.1.2.3" evidence="8"/>
<dbReference type="EMBL" id="RQZC01000002">
    <property type="protein sequence ID" value="RRD30413.1"/>
    <property type="molecule type" value="Genomic_DNA"/>
</dbReference>
<dbReference type="SMART" id="SM00851">
    <property type="entry name" value="MGS"/>
    <property type="match status" value="1"/>
</dbReference>
<evidence type="ECO:0000256" key="8">
    <source>
        <dbReference type="HAMAP-Rule" id="MF_00139"/>
    </source>
</evidence>
<evidence type="ECO:0000256" key="7">
    <source>
        <dbReference type="ARBA" id="ARBA00023268"/>
    </source>
</evidence>
<dbReference type="SUPFAM" id="SSF53927">
    <property type="entry name" value="Cytidine deaminase-like"/>
    <property type="match status" value="1"/>
</dbReference>
<feature type="region of interest" description="Disordered" evidence="9">
    <location>
        <begin position="499"/>
        <end position="528"/>
    </location>
</feature>
<dbReference type="GO" id="GO:0006189">
    <property type="term" value="P:'de novo' IMP biosynthetic process"/>
    <property type="evidence" value="ECO:0007669"/>
    <property type="project" value="UniProtKB-UniRule"/>
</dbReference>
<protein>
    <recommendedName>
        <fullName evidence="8">Bifunctional purine biosynthesis protein PurH</fullName>
    </recommendedName>
    <domain>
        <recommendedName>
            <fullName evidence="8">Phosphoribosylaminoimidazolecarboxamide formyltransferase</fullName>
            <ecNumber evidence="8">2.1.2.3</ecNumber>
        </recommendedName>
        <alternativeName>
            <fullName evidence="8">AICAR transformylase</fullName>
        </alternativeName>
    </domain>
    <domain>
        <recommendedName>
            <fullName evidence="8">IMP cyclohydrolase</fullName>
            <ecNumber evidence="8">3.5.4.10</ecNumber>
        </recommendedName>
        <alternativeName>
            <fullName evidence="8">ATIC</fullName>
        </alternativeName>
        <alternativeName>
            <fullName evidence="8">IMP synthase</fullName>
        </alternativeName>
        <alternativeName>
            <fullName evidence="8">Inosinicase</fullName>
        </alternativeName>
    </domain>
</protein>
<evidence type="ECO:0000256" key="1">
    <source>
        <dbReference type="ARBA" id="ARBA00004844"/>
    </source>
</evidence>
<accession>A0A3P1VCZ8</accession>
<dbReference type="Proteomes" id="UP000271272">
    <property type="component" value="Unassembled WGS sequence"/>
</dbReference>
<keyword evidence="6 8" id="KW-0378">Hydrolase</keyword>
<sequence length="609" mass="62370">MVPTAHVPTEGLESPDRLPVRRALVSVYDKTGLAELAAALVRAGVEIVSTGSTAATIAAAGLPVTPVEAVTDFPECLEGRVKTLHPRIHAGILADRRKREHMGQLAELGVAPIDLVVVNLYPFARTVASGAPFDACVEQIDIGGPAMVRAAAKNHPSVAVVTDPAAYDDVVTALETGGFTLAQRRALAAAAFAHTAAYDAAVATWMAERTERDGGAQVSRGAGHAGRPADGQHAHDPGPAVPPAYLGAGYERLSTLRYGENPHQGAAVYRLAGSSGGVAGARQLHGKAMSYNNYTDTDAALRAVRDHGEQVCVAVVKHANPCGIAVSAAGDVAEAHRRAHACDPVSAYGGVIATNATVTAAMARQIAPIFTEVVAAPGFEPEAVEILSAKKNLRLLEVQPPQHEDYEIKQISGGAVIQRRDALDAPGDDPAAWRLVAGPAADEALMEDLVFAWRSVRAVRSNAILLARDGATVGVGMGQVNRVDSCALAVERANTLGARSTGDAAQAPAAQPGTESGGGPGAAAGAEKGAVGGADAAEVLDAAVPERARGAVAASDAFFPFADGLQVLIDAGVRAVVQPGGSIRDEEVIAAAQAAGVTMYLTGARHFAH</sequence>
<dbReference type="Pfam" id="PF01808">
    <property type="entry name" value="AICARFT_IMPCHas"/>
    <property type="match status" value="1"/>
</dbReference>
<comment type="pathway">
    <text evidence="1 8">Purine metabolism; IMP biosynthesis via de novo pathway; IMP from 5-formamido-1-(5-phospho-D-ribosyl)imidazole-4-carboxamide: step 1/1.</text>
</comment>
<feature type="region of interest" description="Disordered" evidence="9">
    <location>
        <begin position="212"/>
        <end position="241"/>
    </location>
</feature>
<name>A0A3P1VCZ8_9ACTO</name>
<evidence type="ECO:0000256" key="4">
    <source>
        <dbReference type="ARBA" id="ARBA00022679"/>
    </source>
</evidence>
<dbReference type="NCBIfam" id="NF002049">
    <property type="entry name" value="PRK00881.1"/>
    <property type="match status" value="1"/>
</dbReference>
<dbReference type="PIRSF" id="PIRSF000414">
    <property type="entry name" value="AICARFT_IMPCHas"/>
    <property type="match status" value="1"/>
</dbReference>
<dbReference type="PANTHER" id="PTHR11692">
    <property type="entry name" value="BIFUNCTIONAL PURINE BIOSYNTHESIS PROTEIN PURH"/>
    <property type="match status" value="1"/>
</dbReference>
<gene>
    <name evidence="8 11" type="primary">purH</name>
    <name evidence="11" type="ORF">EII10_02975</name>
</gene>
<keyword evidence="7 8" id="KW-0511">Multifunctional enzyme</keyword>
<dbReference type="SMART" id="SM00798">
    <property type="entry name" value="AICARFT_IMPCHas"/>
    <property type="match status" value="1"/>
</dbReference>
<organism evidence="11 12">
    <name type="scientific">Actinomyces bowdenii</name>
    <dbReference type="NCBI Taxonomy" id="131109"/>
    <lineage>
        <taxon>Bacteria</taxon>
        <taxon>Bacillati</taxon>
        <taxon>Actinomycetota</taxon>
        <taxon>Actinomycetes</taxon>
        <taxon>Actinomycetales</taxon>
        <taxon>Actinomycetaceae</taxon>
        <taxon>Actinomyces</taxon>
    </lineage>
</organism>
<evidence type="ECO:0000313" key="12">
    <source>
        <dbReference type="Proteomes" id="UP000271272"/>
    </source>
</evidence>
<comment type="catalytic activity">
    <reaction evidence="8">
        <text>(6R)-10-formyltetrahydrofolate + 5-amino-1-(5-phospho-beta-D-ribosyl)imidazole-4-carboxamide = 5-formamido-1-(5-phospho-D-ribosyl)imidazole-4-carboxamide + (6S)-5,6,7,8-tetrahydrofolate</text>
        <dbReference type="Rhea" id="RHEA:22192"/>
        <dbReference type="ChEBI" id="CHEBI:57453"/>
        <dbReference type="ChEBI" id="CHEBI:58467"/>
        <dbReference type="ChEBI" id="CHEBI:58475"/>
        <dbReference type="ChEBI" id="CHEBI:195366"/>
        <dbReference type="EC" id="2.1.2.3"/>
    </reaction>
</comment>
<evidence type="ECO:0000256" key="5">
    <source>
        <dbReference type="ARBA" id="ARBA00022755"/>
    </source>
</evidence>
<reference evidence="11 12" key="1">
    <citation type="submission" date="2018-11" db="EMBL/GenBank/DDBJ databases">
        <title>Genomes From Bacteria Associated with the Canine Oral Cavity: a Test Case for Automated Genome-Based Taxonomic Assignment.</title>
        <authorList>
            <person name="Coil D.A."/>
            <person name="Jospin G."/>
            <person name="Darling A.E."/>
            <person name="Wallis C."/>
            <person name="Davis I.J."/>
            <person name="Harris S."/>
            <person name="Eisen J.A."/>
            <person name="Holcombe L.J."/>
            <person name="O'Flynn C."/>
        </authorList>
    </citation>
    <scope>NUCLEOTIDE SEQUENCE [LARGE SCALE GENOMIC DNA]</scope>
    <source>
        <strain evidence="11 12">OH5050</strain>
    </source>
</reference>
<dbReference type="GO" id="GO:0005829">
    <property type="term" value="C:cytosol"/>
    <property type="evidence" value="ECO:0007669"/>
    <property type="project" value="TreeGrafter"/>
</dbReference>
<dbReference type="GO" id="GO:0004643">
    <property type="term" value="F:phosphoribosylaminoimidazolecarboxamide formyltransferase activity"/>
    <property type="evidence" value="ECO:0007669"/>
    <property type="project" value="UniProtKB-UniRule"/>
</dbReference>
<dbReference type="Pfam" id="PF02142">
    <property type="entry name" value="MGS"/>
    <property type="match status" value="1"/>
</dbReference>
<evidence type="ECO:0000313" key="11">
    <source>
        <dbReference type="EMBL" id="RRD30413.1"/>
    </source>
</evidence>
<dbReference type="UniPathway" id="UPA00074">
    <property type="reaction ID" value="UER00133"/>
</dbReference>
<comment type="pathway">
    <text evidence="2 8">Purine metabolism; IMP biosynthesis via de novo pathway; 5-formamido-1-(5-phospho-D-ribosyl)imidazole-4-carboxamide from 5-amino-1-(5-phospho-D-ribosyl)imidazole-4-carboxamide (10-formyl THF route): step 1/1.</text>
</comment>
<dbReference type="InterPro" id="IPR002695">
    <property type="entry name" value="PurH-like"/>
</dbReference>
<dbReference type="InterPro" id="IPR036914">
    <property type="entry name" value="MGS-like_dom_sf"/>
</dbReference>
<comment type="caution">
    <text evidence="11">The sequence shown here is derived from an EMBL/GenBank/DDBJ whole genome shotgun (WGS) entry which is preliminary data.</text>
</comment>
<dbReference type="InterPro" id="IPR011607">
    <property type="entry name" value="MGS-like_dom"/>
</dbReference>
<dbReference type="InterPro" id="IPR024051">
    <property type="entry name" value="AICAR_Tfase_dup_dom_sf"/>
</dbReference>
<comment type="similarity">
    <text evidence="3 8">Belongs to the PurH family.</text>
</comment>
<dbReference type="GO" id="GO:0003937">
    <property type="term" value="F:IMP cyclohydrolase activity"/>
    <property type="evidence" value="ECO:0007669"/>
    <property type="project" value="UniProtKB-UniRule"/>
</dbReference>
<dbReference type="PROSITE" id="PS51855">
    <property type="entry name" value="MGS"/>
    <property type="match status" value="1"/>
</dbReference>
<dbReference type="Gene3D" id="3.40.140.20">
    <property type="match status" value="2"/>
</dbReference>
<proteinExistence type="inferred from homology"/>
<evidence type="ECO:0000259" key="10">
    <source>
        <dbReference type="PROSITE" id="PS51855"/>
    </source>
</evidence>
<keyword evidence="5 8" id="KW-0658">Purine biosynthesis</keyword>
<evidence type="ECO:0000256" key="2">
    <source>
        <dbReference type="ARBA" id="ARBA00004954"/>
    </source>
</evidence>
<comment type="domain">
    <text evidence="8">The IMP cyclohydrolase activity resides in the N-terminal region.</text>
</comment>
<dbReference type="OrthoDB" id="9802065at2"/>
<evidence type="ECO:0000256" key="3">
    <source>
        <dbReference type="ARBA" id="ARBA00007667"/>
    </source>
</evidence>
<dbReference type="PANTHER" id="PTHR11692:SF0">
    <property type="entry name" value="BIFUNCTIONAL PURINE BIOSYNTHESIS PROTEIN ATIC"/>
    <property type="match status" value="1"/>
</dbReference>
<dbReference type="AlphaFoldDB" id="A0A3P1VCZ8"/>
<dbReference type="EC" id="3.5.4.10" evidence="8"/>
<evidence type="ECO:0000256" key="9">
    <source>
        <dbReference type="SAM" id="MobiDB-lite"/>
    </source>
</evidence>
<dbReference type="FunFam" id="3.40.50.1380:FF:000001">
    <property type="entry name" value="Bifunctional purine biosynthesis protein PurH"/>
    <property type="match status" value="1"/>
</dbReference>
<feature type="domain" description="MGS-like" evidence="10">
    <location>
        <begin position="12"/>
        <end position="162"/>
    </location>
</feature>
<evidence type="ECO:0000256" key="6">
    <source>
        <dbReference type="ARBA" id="ARBA00022801"/>
    </source>
</evidence>